<protein>
    <submittedName>
        <fullName evidence="2">5,10-methylenetetrahydrofolate reductase</fullName>
    </submittedName>
</protein>
<name>A0A4P7GJY2_9ACTN</name>
<dbReference type="KEGG" id="noy:EXE57_07185"/>
<dbReference type="OrthoDB" id="9812555at2"/>
<reference evidence="2 3" key="1">
    <citation type="submission" date="2019-03" db="EMBL/GenBank/DDBJ databases">
        <title>Three New Species of Nocardioides, Nocardioides euryhalodurans sp. nov., Nocardioides seonyuensis sp. nov. and Nocardioides eburneoflavus sp. nov., Iolated from Soil.</title>
        <authorList>
            <person name="Roh S.G."/>
            <person name="Lee C."/>
            <person name="Kim M.-K."/>
            <person name="Kim S.B."/>
        </authorList>
    </citation>
    <scope>NUCLEOTIDE SEQUENCE [LARGE SCALE GENOMIC DNA]</scope>
    <source>
        <strain evidence="2 3">MMS17-SY117</strain>
    </source>
</reference>
<evidence type="ECO:0000313" key="2">
    <source>
        <dbReference type="EMBL" id="QBR92089.1"/>
    </source>
</evidence>
<proteinExistence type="predicted"/>
<dbReference type="GO" id="GO:0035999">
    <property type="term" value="P:tetrahydrofolate interconversion"/>
    <property type="evidence" value="ECO:0007669"/>
    <property type="project" value="UniProtKB-UniPathway"/>
</dbReference>
<dbReference type="RefSeq" id="WP_135075670.1">
    <property type="nucleotide sequence ID" value="NZ_CP038267.1"/>
</dbReference>
<evidence type="ECO:0000313" key="3">
    <source>
        <dbReference type="Proteomes" id="UP000294894"/>
    </source>
</evidence>
<keyword evidence="1" id="KW-0560">Oxidoreductase</keyword>
<dbReference type="InterPro" id="IPR029041">
    <property type="entry name" value="FAD-linked_oxidoreductase-like"/>
</dbReference>
<dbReference type="EMBL" id="CP038267">
    <property type="protein sequence ID" value="QBR92089.1"/>
    <property type="molecule type" value="Genomic_DNA"/>
</dbReference>
<dbReference type="GO" id="GO:0016491">
    <property type="term" value="F:oxidoreductase activity"/>
    <property type="evidence" value="ECO:0007669"/>
    <property type="project" value="UniProtKB-KW"/>
</dbReference>
<accession>A0A4P7GJY2</accession>
<dbReference type="Gene3D" id="3.20.20.220">
    <property type="match status" value="1"/>
</dbReference>
<evidence type="ECO:0000256" key="1">
    <source>
        <dbReference type="ARBA" id="ARBA00023002"/>
    </source>
</evidence>
<dbReference type="UniPathway" id="UPA00193"/>
<gene>
    <name evidence="2" type="ORF">EXE57_07185</name>
</gene>
<dbReference type="SUPFAM" id="SSF51730">
    <property type="entry name" value="FAD-linked oxidoreductase"/>
    <property type="match status" value="1"/>
</dbReference>
<dbReference type="AlphaFoldDB" id="A0A4P7GJY2"/>
<sequence length="298" mass="32012">MRNIAATSGGLADLLEQPRFEVLPTSGTADLVAAHVPGGRMLTVTASPSKGLEVTLALSVELAGLGYEVVPHLAARMVADEHHLAEVVDRLTEAGITRIFVPSGDAPEAGAYADAVSLLEALTALGRPFPVVGITAYPESHPTISDDITIQAMWEKRRHATEMVSNLSFDPRVVETWLGRVRRRGVTLPLWLGVPGRVDPTRLLSVATRIGVGDSTRFLLKHKRTVARLASPRGFDTEKFLRTLAPALVSDASVVAGLHVFTFNQVAETEAWRARLVAKLREGGASPRSTRRGPAATR</sequence>
<organism evidence="2 3">
    <name type="scientific">Nocardioides euryhalodurans</name>
    <dbReference type="NCBI Taxonomy" id="2518370"/>
    <lineage>
        <taxon>Bacteria</taxon>
        <taxon>Bacillati</taxon>
        <taxon>Actinomycetota</taxon>
        <taxon>Actinomycetes</taxon>
        <taxon>Propionibacteriales</taxon>
        <taxon>Nocardioidaceae</taxon>
        <taxon>Nocardioides</taxon>
    </lineage>
</organism>
<dbReference type="Proteomes" id="UP000294894">
    <property type="component" value="Chromosome"/>
</dbReference>
<keyword evidence="3" id="KW-1185">Reference proteome</keyword>